<dbReference type="AlphaFoldDB" id="A0A0D2NDK0"/>
<dbReference type="CDD" id="cd09212">
    <property type="entry name" value="PUB"/>
    <property type="match status" value="1"/>
</dbReference>
<gene>
    <name evidence="2" type="ORF">MNEG_4567</name>
</gene>
<evidence type="ECO:0000313" key="3">
    <source>
        <dbReference type="Proteomes" id="UP000054498"/>
    </source>
</evidence>
<evidence type="ECO:0000259" key="1">
    <source>
        <dbReference type="Pfam" id="PF09409"/>
    </source>
</evidence>
<accession>A0A0D2NDK0</accession>
<dbReference type="RefSeq" id="XP_013902415.1">
    <property type="nucleotide sequence ID" value="XM_014046961.1"/>
</dbReference>
<dbReference type="SMART" id="SM00580">
    <property type="entry name" value="PUG"/>
    <property type="match status" value="1"/>
</dbReference>
<proteinExistence type="predicted"/>
<name>A0A0D2NDK0_9CHLO</name>
<dbReference type="STRING" id="145388.A0A0D2NDK0"/>
<dbReference type="InterPro" id="IPR036339">
    <property type="entry name" value="PUB-like_dom_sf"/>
</dbReference>
<keyword evidence="3" id="KW-1185">Reference proteome</keyword>
<protein>
    <recommendedName>
        <fullName evidence="1">PUB domain-containing protein</fullName>
    </recommendedName>
</protein>
<dbReference type="Proteomes" id="UP000054498">
    <property type="component" value="Unassembled WGS sequence"/>
</dbReference>
<evidence type="ECO:0000313" key="2">
    <source>
        <dbReference type="EMBL" id="KIZ03396.1"/>
    </source>
</evidence>
<dbReference type="EMBL" id="KK100859">
    <property type="protein sequence ID" value="KIZ03396.1"/>
    <property type="molecule type" value="Genomic_DNA"/>
</dbReference>
<dbReference type="KEGG" id="mng:MNEG_4567"/>
<dbReference type="PANTHER" id="PTHR47694">
    <property type="entry name" value="PLANT UBX DOMAIN-CONTAINING PROTEIN 2"/>
    <property type="match status" value="1"/>
</dbReference>
<dbReference type="GeneID" id="25737444"/>
<sequence>MGYAGYVSAKYPPPKPTEVEAAVQAVKSEQALDVIGKLLYNAAISPREEKFRRIKLTNAKIRESIVEAHGALDALRALGWVDDPESSEYLVVQPGLYFSMKEVRVVEAAKEKLRKDARGSNKNLAGMVSVQA</sequence>
<dbReference type="PANTHER" id="PTHR47694:SF1">
    <property type="entry name" value="PLANT UBX DOMAIN-CONTAINING PROTEIN 2"/>
    <property type="match status" value="1"/>
</dbReference>
<dbReference type="InterPro" id="IPR018997">
    <property type="entry name" value="PUB_domain"/>
</dbReference>
<organism evidence="2 3">
    <name type="scientific">Monoraphidium neglectum</name>
    <dbReference type="NCBI Taxonomy" id="145388"/>
    <lineage>
        <taxon>Eukaryota</taxon>
        <taxon>Viridiplantae</taxon>
        <taxon>Chlorophyta</taxon>
        <taxon>core chlorophytes</taxon>
        <taxon>Chlorophyceae</taxon>
        <taxon>CS clade</taxon>
        <taxon>Sphaeropleales</taxon>
        <taxon>Selenastraceae</taxon>
        <taxon>Monoraphidium</taxon>
    </lineage>
</organism>
<dbReference type="Gene3D" id="1.20.58.2190">
    <property type="match status" value="1"/>
</dbReference>
<dbReference type="OrthoDB" id="336240at2759"/>
<dbReference type="SUPFAM" id="SSF143503">
    <property type="entry name" value="PUG domain-like"/>
    <property type="match status" value="1"/>
</dbReference>
<dbReference type="Pfam" id="PF09409">
    <property type="entry name" value="PUB"/>
    <property type="match status" value="1"/>
</dbReference>
<feature type="domain" description="PUB" evidence="1">
    <location>
        <begin position="27"/>
        <end position="93"/>
    </location>
</feature>
<reference evidence="2 3" key="1">
    <citation type="journal article" date="2013" name="BMC Genomics">
        <title>Reconstruction of the lipid metabolism for the microalga Monoraphidium neglectum from its genome sequence reveals characteristics suitable for biofuel production.</title>
        <authorList>
            <person name="Bogen C."/>
            <person name="Al-Dilaimi A."/>
            <person name="Albersmeier A."/>
            <person name="Wichmann J."/>
            <person name="Grundmann M."/>
            <person name="Rupp O."/>
            <person name="Lauersen K.J."/>
            <person name="Blifernez-Klassen O."/>
            <person name="Kalinowski J."/>
            <person name="Goesmann A."/>
            <person name="Mussgnug J.H."/>
            <person name="Kruse O."/>
        </authorList>
    </citation>
    <scope>NUCLEOTIDE SEQUENCE [LARGE SCALE GENOMIC DNA]</scope>
    <source>
        <strain evidence="2 3">SAG 48.87</strain>
    </source>
</reference>